<evidence type="ECO:0000313" key="2">
    <source>
        <dbReference type="Proteomes" id="UP001164929"/>
    </source>
</evidence>
<keyword evidence="2" id="KW-1185">Reference proteome</keyword>
<gene>
    <name evidence="1" type="ORF">NC653_008077</name>
</gene>
<protein>
    <submittedName>
        <fullName evidence="1">Uncharacterized protein</fullName>
    </submittedName>
</protein>
<proteinExistence type="predicted"/>
<evidence type="ECO:0000313" key="1">
    <source>
        <dbReference type="EMBL" id="KAJ7002756.1"/>
    </source>
</evidence>
<dbReference type="EMBL" id="JAQIZT010000003">
    <property type="protein sequence ID" value="KAJ7002756.1"/>
    <property type="molecule type" value="Genomic_DNA"/>
</dbReference>
<dbReference type="AlphaFoldDB" id="A0AAD6R5W3"/>
<dbReference type="Proteomes" id="UP001164929">
    <property type="component" value="Chromosome 3"/>
</dbReference>
<reference evidence="1" key="1">
    <citation type="journal article" date="2023" name="Mol. Ecol. Resour.">
        <title>Chromosome-level genome assembly of a triploid poplar Populus alba 'Berolinensis'.</title>
        <authorList>
            <person name="Chen S."/>
            <person name="Yu Y."/>
            <person name="Wang X."/>
            <person name="Wang S."/>
            <person name="Zhang T."/>
            <person name="Zhou Y."/>
            <person name="He R."/>
            <person name="Meng N."/>
            <person name="Wang Y."/>
            <person name="Liu W."/>
            <person name="Liu Z."/>
            <person name="Liu J."/>
            <person name="Guo Q."/>
            <person name="Huang H."/>
            <person name="Sederoff R.R."/>
            <person name="Wang G."/>
            <person name="Qu G."/>
            <person name="Chen S."/>
        </authorList>
    </citation>
    <scope>NUCLEOTIDE SEQUENCE</scope>
    <source>
        <strain evidence="1">SC-2020</strain>
    </source>
</reference>
<comment type="caution">
    <text evidence="1">The sequence shown here is derived from an EMBL/GenBank/DDBJ whole genome shotgun (WGS) entry which is preliminary data.</text>
</comment>
<accession>A0AAD6R5W3</accession>
<name>A0AAD6R5W3_9ROSI</name>
<organism evidence="1 2">
    <name type="scientific">Populus alba x Populus x berolinensis</name>
    <dbReference type="NCBI Taxonomy" id="444605"/>
    <lineage>
        <taxon>Eukaryota</taxon>
        <taxon>Viridiplantae</taxon>
        <taxon>Streptophyta</taxon>
        <taxon>Embryophyta</taxon>
        <taxon>Tracheophyta</taxon>
        <taxon>Spermatophyta</taxon>
        <taxon>Magnoliopsida</taxon>
        <taxon>eudicotyledons</taxon>
        <taxon>Gunneridae</taxon>
        <taxon>Pentapetalae</taxon>
        <taxon>rosids</taxon>
        <taxon>fabids</taxon>
        <taxon>Malpighiales</taxon>
        <taxon>Salicaceae</taxon>
        <taxon>Saliceae</taxon>
        <taxon>Populus</taxon>
    </lineage>
</organism>
<sequence>MVQAQARIFALLSNSALVRGKNIADSVTIDKLYIDDTVTPPTAGKPLSNMKMPPPGQFYSIFAISTSIREGAPQHNQINRTSTAPPLHSLQRIHAQNRSQAPVVGATRNVGVEHGDQNFPGTTFFLASISVVLEFLRLPWRFPDMLLCRNDMWQIDASDEADVFRWCNEIIMIQLFQKDRREKREEKKGDWSRMLEFSVNLSATLFYRSFTHMHEFCERATPPTATEGAGITGFPCQTSLLPYCRLNQRYKSDGQQILTGAAGSFRAAIVFTSTFQFIYSHAMNFVKEQLLPPATEGAGESHHFVNA</sequence>